<dbReference type="GeneID" id="7943246"/>
<evidence type="ECO:0000313" key="1">
    <source>
        <dbReference type="EMBL" id="ACL78155.1"/>
    </source>
</evidence>
<sequence>MNSHIIKLTDKILSDLRNCLVFVVSGNVNDSTYLYIDSDLNVRYYSYYWTSKPFAYAIKHGFANHNHWVEIYHHGEAASVIVVARNVTPEEADDARENHHNTKVNLV</sequence>
<name>C4MZ24_9CAUD</name>
<organism evidence="1 2">
    <name type="scientific">Escherichia phage JSE</name>
    <dbReference type="NCBI Taxonomy" id="576789"/>
    <lineage>
        <taxon>Viruses</taxon>
        <taxon>Duplodnaviria</taxon>
        <taxon>Heunggongvirae</taxon>
        <taxon>Uroviricota</taxon>
        <taxon>Caudoviricetes</taxon>
        <taxon>Pantevenvirales</taxon>
        <taxon>Straboviridae</taxon>
        <taxon>Krischvirus</taxon>
        <taxon>Krischvirus jse</taxon>
    </lineage>
</organism>
<accession>C4MZ24</accession>
<dbReference type="Proteomes" id="UP000001474">
    <property type="component" value="Segment"/>
</dbReference>
<evidence type="ECO:0000313" key="2">
    <source>
        <dbReference type="Proteomes" id="UP000001474"/>
    </source>
</evidence>
<reference evidence="1 2" key="1">
    <citation type="journal article" date="2009" name="Virology">
        <title>T4 phages against Escherichia coli diarrhea: potential and problems.</title>
        <authorList>
            <person name="Denou E."/>
            <person name="Bruttin A."/>
            <person name="Barretto C."/>
            <person name="Ngom-Bru C."/>
            <person name="Brussow H."/>
            <person name="Zuber S."/>
        </authorList>
    </citation>
    <scope>NUCLEOTIDE SEQUENCE</scope>
</reference>
<dbReference type="EMBL" id="EU863408">
    <property type="protein sequence ID" value="ACL78155.1"/>
    <property type="molecule type" value="Genomic_DNA"/>
</dbReference>
<gene>
    <name evidence="1" type="ORF">EpJSE_00206</name>
</gene>
<keyword evidence="2" id="KW-1185">Reference proteome</keyword>
<dbReference type="KEGG" id="vg:7943246"/>
<dbReference type="RefSeq" id="YP_002922278.1">
    <property type="nucleotide sequence ID" value="NC_012740.1"/>
</dbReference>
<protein>
    <submittedName>
        <fullName evidence="1">Uncharacterized protein</fullName>
    </submittedName>
</protein>
<proteinExistence type="predicted"/>